<dbReference type="GO" id="GO:0106312">
    <property type="term" value="F:methylenetetrahydrofolate reductase (NADH) activity"/>
    <property type="evidence" value="ECO:0007669"/>
    <property type="project" value="UniProtKB-EC"/>
</dbReference>
<dbReference type="NCBIfam" id="TIGR00676">
    <property type="entry name" value="fadh2"/>
    <property type="match status" value="1"/>
</dbReference>
<keyword evidence="9" id="KW-0486">Methionine biosynthesis</keyword>
<evidence type="ECO:0000256" key="9">
    <source>
        <dbReference type="ARBA" id="ARBA00023167"/>
    </source>
</evidence>
<evidence type="ECO:0000256" key="4">
    <source>
        <dbReference type="ARBA" id="ARBA00022605"/>
    </source>
</evidence>
<dbReference type="UniPathway" id="UPA00193"/>
<evidence type="ECO:0000256" key="3">
    <source>
        <dbReference type="ARBA" id="ARBA00006743"/>
    </source>
</evidence>
<comment type="cofactor">
    <cofactor evidence="1 12">
        <name>FAD</name>
        <dbReference type="ChEBI" id="CHEBI:57692"/>
    </cofactor>
</comment>
<dbReference type="PANTHER" id="PTHR45754">
    <property type="entry name" value="METHYLENETETRAHYDROFOLATE REDUCTASE"/>
    <property type="match status" value="1"/>
</dbReference>
<gene>
    <name evidence="13" type="ORF">BST96_06035</name>
</gene>
<evidence type="ECO:0000256" key="11">
    <source>
        <dbReference type="ARBA" id="ARBA00048628"/>
    </source>
</evidence>
<dbReference type="InterPro" id="IPR003171">
    <property type="entry name" value="Mehydrof_redctse-like"/>
</dbReference>
<keyword evidence="6 12" id="KW-0274">FAD</keyword>
<dbReference type="Gene3D" id="3.20.20.220">
    <property type="match status" value="1"/>
</dbReference>
<dbReference type="STRING" id="716816.BST96_06035"/>
<evidence type="ECO:0000256" key="2">
    <source>
        <dbReference type="ARBA" id="ARBA00004777"/>
    </source>
</evidence>
<evidence type="ECO:0000313" key="13">
    <source>
        <dbReference type="EMBL" id="ARN73709.1"/>
    </source>
</evidence>
<comment type="pathway">
    <text evidence="10">Amino-acid biosynthesis; L-methionine biosynthesis via de novo pathway.</text>
</comment>
<dbReference type="AlphaFoldDB" id="A0A1X9NDT7"/>
<sequence>MSENKRFSFEFFPPKTDVGREKLATVRKELNQLGPDFFSVTYGAGGSTRDNTKDIVLTMTDEGISTAPHLSFGGDDEASMLELITSYKEAGINRIVALRGDMPSGMGAQRLIYAEELVQFIRKHTGDHFHLEVAAYPEIHPDADNYDSDIQFLKQKFDAGADSAITQYFYNADAYFYFMDQCQKIGIDKPIYAGIMPITNYQNLARFSKNCGAEIPRWVCQKLEGYGDDKESIAAFGTDVVTKLCEQLLANGAPGIHFYTMNQIEPNKAIWNNLKL</sequence>
<dbReference type="SUPFAM" id="SSF51730">
    <property type="entry name" value="FAD-linked oxidoreductase"/>
    <property type="match status" value="1"/>
</dbReference>
<dbReference type="Proteomes" id="UP000193450">
    <property type="component" value="Chromosome"/>
</dbReference>
<dbReference type="GO" id="GO:0005829">
    <property type="term" value="C:cytosol"/>
    <property type="evidence" value="ECO:0007669"/>
    <property type="project" value="InterPro"/>
</dbReference>
<accession>A0A1X9NDT7</accession>
<dbReference type="GO" id="GO:0009086">
    <property type="term" value="P:methionine biosynthetic process"/>
    <property type="evidence" value="ECO:0007669"/>
    <property type="project" value="UniProtKB-KW"/>
</dbReference>
<keyword evidence="5 12" id="KW-0285">Flavoprotein</keyword>
<dbReference type="InterPro" id="IPR029041">
    <property type="entry name" value="FAD-linked_oxidoreductase-like"/>
</dbReference>
<keyword evidence="4" id="KW-0028">Amino-acid biosynthesis</keyword>
<dbReference type="GO" id="GO:0035999">
    <property type="term" value="P:tetrahydrofolate interconversion"/>
    <property type="evidence" value="ECO:0007669"/>
    <property type="project" value="UniProtKB-UniPathway"/>
</dbReference>
<comment type="similarity">
    <text evidence="3 12">Belongs to the methylenetetrahydrofolate reductase family.</text>
</comment>
<dbReference type="InterPro" id="IPR004620">
    <property type="entry name" value="MTHF_reductase_bac"/>
</dbReference>
<keyword evidence="7 12" id="KW-0560">Oxidoreductase</keyword>
<evidence type="ECO:0000256" key="6">
    <source>
        <dbReference type="ARBA" id="ARBA00022827"/>
    </source>
</evidence>
<evidence type="ECO:0000256" key="8">
    <source>
        <dbReference type="ARBA" id="ARBA00023027"/>
    </source>
</evidence>
<dbReference type="GO" id="GO:0071949">
    <property type="term" value="F:FAD binding"/>
    <property type="evidence" value="ECO:0007669"/>
    <property type="project" value="TreeGrafter"/>
</dbReference>
<protein>
    <recommendedName>
        <fullName evidence="12">Methylenetetrahydrofolate reductase</fullName>
        <ecNumber evidence="12">1.5.1.54</ecNumber>
    </recommendedName>
</protein>
<evidence type="ECO:0000256" key="12">
    <source>
        <dbReference type="RuleBase" id="RU003862"/>
    </source>
</evidence>
<dbReference type="PANTHER" id="PTHR45754:SF3">
    <property type="entry name" value="METHYLENETETRAHYDROFOLATE REDUCTASE (NADPH)"/>
    <property type="match status" value="1"/>
</dbReference>
<dbReference type="EMBL" id="CP019343">
    <property type="protein sequence ID" value="ARN73709.1"/>
    <property type="molecule type" value="Genomic_DNA"/>
</dbReference>
<keyword evidence="14" id="KW-1185">Reference proteome</keyword>
<comment type="catalytic activity">
    <reaction evidence="11">
        <text>(6S)-5-methyl-5,6,7,8-tetrahydrofolate + NAD(+) = (6R)-5,10-methylene-5,6,7,8-tetrahydrofolate + NADH + H(+)</text>
        <dbReference type="Rhea" id="RHEA:19821"/>
        <dbReference type="ChEBI" id="CHEBI:15378"/>
        <dbReference type="ChEBI" id="CHEBI:15636"/>
        <dbReference type="ChEBI" id="CHEBI:18608"/>
        <dbReference type="ChEBI" id="CHEBI:57540"/>
        <dbReference type="ChEBI" id="CHEBI:57945"/>
        <dbReference type="EC" id="1.5.1.54"/>
    </reaction>
    <physiologicalReaction direction="right-to-left" evidence="11">
        <dbReference type="Rhea" id="RHEA:19823"/>
    </physiologicalReaction>
</comment>
<proteinExistence type="inferred from homology"/>
<comment type="pathway">
    <text evidence="2 12">One-carbon metabolism; tetrahydrofolate interconversion.</text>
</comment>
<dbReference type="KEGG" id="osg:BST96_06035"/>
<dbReference type="CDD" id="cd00537">
    <property type="entry name" value="MTHFR"/>
    <property type="match status" value="1"/>
</dbReference>
<dbReference type="EC" id="1.5.1.54" evidence="12"/>
<organism evidence="13 14">
    <name type="scientific">Oceanicoccus sagamiensis</name>
    <dbReference type="NCBI Taxonomy" id="716816"/>
    <lineage>
        <taxon>Bacteria</taxon>
        <taxon>Pseudomonadati</taxon>
        <taxon>Pseudomonadota</taxon>
        <taxon>Gammaproteobacteria</taxon>
        <taxon>Cellvibrionales</taxon>
        <taxon>Spongiibacteraceae</taxon>
        <taxon>Oceanicoccus</taxon>
    </lineage>
</organism>
<name>A0A1X9NDT7_9GAMM</name>
<evidence type="ECO:0000256" key="10">
    <source>
        <dbReference type="ARBA" id="ARBA00034478"/>
    </source>
</evidence>
<keyword evidence="8" id="KW-0520">NAD</keyword>
<evidence type="ECO:0000256" key="5">
    <source>
        <dbReference type="ARBA" id="ARBA00022630"/>
    </source>
</evidence>
<evidence type="ECO:0000256" key="1">
    <source>
        <dbReference type="ARBA" id="ARBA00001974"/>
    </source>
</evidence>
<dbReference type="RefSeq" id="WP_085757824.1">
    <property type="nucleotide sequence ID" value="NZ_CP019343.1"/>
</dbReference>
<evidence type="ECO:0000313" key="14">
    <source>
        <dbReference type="Proteomes" id="UP000193450"/>
    </source>
</evidence>
<reference evidence="13 14" key="1">
    <citation type="submission" date="2016-11" db="EMBL/GenBank/DDBJ databases">
        <title>Trade-off between light-utilization and light-protection in marine flavobacteria.</title>
        <authorList>
            <person name="Kumagai Y."/>
        </authorList>
    </citation>
    <scope>NUCLEOTIDE SEQUENCE [LARGE SCALE GENOMIC DNA]</scope>
    <source>
        <strain evidence="13 14">NBRC 107125</strain>
    </source>
</reference>
<dbReference type="Pfam" id="PF02219">
    <property type="entry name" value="MTHFR"/>
    <property type="match status" value="1"/>
</dbReference>
<dbReference type="OrthoDB" id="9812555at2"/>
<evidence type="ECO:0000256" key="7">
    <source>
        <dbReference type="ARBA" id="ARBA00023002"/>
    </source>
</evidence>